<dbReference type="Proteomes" id="UP000317691">
    <property type="component" value="Unassembled WGS sequence"/>
</dbReference>
<feature type="domain" description="Csd3-like second N-terminal" evidence="9">
    <location>
        <begin position="131"/>
        <end position="225"/>
    </location>
</feature>
<dbReference type="PANTHER" id="PTHR21666:SF288">
    <property type="entry name" value="CELL DIVISION PROTEIN YTFB"/>
    <property type="match status" value="1"/>
</dbReference>
<reference evidence="10 11" key="1">
    <citation type="journal article" date="2019" name="Nat. Microbiol.">
        <title>Mediterranean grassland soil C-N compound turnover is dependent on rainfall and depth, and is mediated by genomically divergent microorganisms.</title>
        <authorList>
            <person name="Diamond S."/>
            <person name="Andeer P.F."/>
            <person name="Li Z."/>
            <person name="Crits-Christoph A."/>
            <person name="Burstein D."/>
            <person name="Anantharaman K."/>
            <person name="Lane K.R."/>
            <person name="Thomas B.C."/>
            <person name="Pan C."/>
            <person name="Northen T.R."/>
            <person name="Banfield J.F."/>
        </authorList>
    </citation>
    <scope>NUCLEOTIDE SEQUENCE [LARGE SCALE GENOMIC DNA]</scope>
    <source>
        <strain evidence="10">WS_9</strain>
    </source>
</reference>
<comment type="cofactor">
    <cofactor evidence="1">
        <name>Zn(2+)</name>
        <dbReference type="ChEBI" id="CHEBI:29105"/>
    </cofactor>
</comment>
<evidence type="ECO:0000256" key="2">
    <source>
        <dbReference type="ARBA" id="ARBA00004196"/>
    </source>
</evidence>
<evidence type="ECO:0000256" key="7">
    <source>
        <dbReference type="ARBA" id="ARBA00023049"/>
    </source>
</evidence>
<dbReference type="Pfam" id="PF19425">
    <property type="entry name" value="Csd3_N2"/>
    <property type="match status" value="1"/>
</dbReference>
<sequence length="387" mass="43231">MTWGPPRRGDTLSRGAPFSQVLDSRGFDSDQVREITRLLWAYRSPQALRPGTTLLFSAGADSLPDRIRIQLNPDSLLHFVRADSLWTTRVELVPFVMDTVRISGAIESSLWSARLSGDLDRFGRKDFEDLVYDIADVFAWKVDFTRDLRRGDAVRLVLERKVRPDGSIRSRHFLAIELRNGDRVLRAIPQPTPGGRYAYFDEEGRSLRGAFLRYPVPYRITSHFTTRRFHPILKLWRAHEGIDYGAPAGAPVEATASGIVTRAGFMGAYGRLVELRHPGEIRTRYAHLSSIAPDVRPGARVEQGQIIGRVGSSGLATGPHLHYEFLKNGRHRDPLTVEMPGAPSIAASQLEDFRRDRDAALALLYGVPISEAVQISLASGPVRSTTR</sequence>
<evidence type="ECO:0000256" key="3">
    <source>
        <dbReference type="ARBA" id="ARBA00022670"/>
    </source>
</evidence>
<dbReference type="Gene3D" id="3.10.450.350">
    <property type="match status" value="1"/>
</dbReference>
<evidence type="ECO:0000259" key="8">
    <source>
        <dbReference type="Pfam" id="PF01551"/>
    </source>
</evidence>
<protein>
    <submittedName>
        <fullName evidence="10">M23 family metallopeptidase</fullName>
    </submittedName>
</protein>
<accession>A0A538TMQ5</accession>
<evidence type="ECO:0000256" key="1">
    <source>
        <dbReference type="ARBA" id="ARBA00001947"/>
    </source>
</evidence>
<keyword evidence="6" id="KW-0862">Zinc</keyword>
<evidence type="ECO:0000313" key="11">
    <source>
        <dbReference type="Proteomes" id="UP000317691"/>
    </source>
</evidence>
<keyword evidence="3" id="KW-0645">Protease</keyword>
<proteinExistence type="predicted"/>
<dbReference type="GO" id="GO:0006508">
    <property type="term" value="P:proteolysis"/>
    <property type="evidence" value="ECO:0007669"/>
    <property type="project" value="UniProtKB-KW"/>
</dbReference>
<dbReference type="InterPro" id="IPR016047">
    <property type="entry name" value="M23ase_b-sheet_dom"/>
</dbReference>
<evidence type="ECO:0000256" key="6">
    <source>
        <dbReference type="ARBA" id="ARBA00022833"/>
    </source>
</evidence>
<organism evidence="10 11">
    <name type="scientific">Eiseniibacteriota bacterium</name>
    <dbReference type="NCBI Taxonomy" id="2212470"/>
    <lineage>
        <taxon>Bacteria</taxon>
        <taxon>Candidatus Eiseniibacteriota</taxon>
    </lineage>
</organism>
<name>A0A538TMQ5_UNCEI</name>
<keyword evidence="5" id="KW-0378">Hydrolase</keyword>
<dbReference type="CDD" id="cd12797">
    <property type="entry name" value="M23_peptidase"/>
    <property type="match status" value="1"/>
</dbReference>
<gene>
    <name evidence="10" type="ORF">E6K79_06070</name>
</gene>
<dbReference type="AlphaFoldDB" id="A0A538TMQ5"/>
<comment type="subcellular location">
    <subcellularLocation>
        <location evidence="2">Cell envelope</location>
    </subcellularLocation>
</comment>
<dbReference type="InterPro" id="IPR011055">
    <property type="entry name" value="Dup_hybrid_motif"/>
</dbReference>
<dbReference type="PANTHER" id="PTHR21666">
    <property type="entry name" value="PEPTIDASE-RELATED"/>
    <property type="match status" value="1"/>
</dbReference>
<keyword evidence="4" id="KW-0479">Metal-binding</keyword>
<evidence type="ECO:0000256" key="4">
    <source>
        <dbReference type="ARBA" id="ARBA00022723"/>
    </source>
</evidence>
<dbReference type="Gene3D" id="2.70.70.10">
    <property type="entry name" value="Glucose Permease (Domain IIA)"/>
    <property type="match status" value="1"/>
</dbReference>
<evidence type="ECO:0000256" key="5">
    <source>
        <dbReference type="ARBA" id="ARBA00022801"/>
    </source>
</evidence>
<keyword evidence="7" id="KW-0482">Metalloprotease</keyword>
<dbReference type="EMBL" id="VBOZ01000016">
    <property type="protein sequence ID" value="TMQ64909.1"/>
    <property type="molecule type" value="Genomic_DNA"/>
</dbReference>
<dbReference type="InterPro" id="IPR050570">
    <property type="entry name" value="Cell_wall_metabolism_enzyme"/>
</dbReference>
<dbReference type="GO" id="GO:0030313">
    <property type="term" value="C:cell envelope"/>
    <property type="evidence" value="ECO:0007669"/>
    <property type="project" value="UniProtKB-SubCell"/>
</dbReference>
<dbReference type="GO" id="GO:0046872">
    <property type="term" value="F:metal ion binding"/>
    <property type="evidence" value="ECO:0007669"/>
    <property type="project" value="UniProtKB-KW"/>
</dbReference>
<evidence type="ECO:0000259" key="9">
    <source>
        <dbReference type="Pfam" id="PF19425"/>
    </source>
</evidence>
<dbReference type="InterPro" id="IPR045834">
    <property type="entry name" value="Csd3_N2"/>
</dbReference>
<dbReference type="GO" id="GO:0004222">
    <property type="term" value="F:metalloendopeptidase activity"/>
    <property type="evidence" value="ECO:0007669"/>
    <property type="project" value="TreeGrafter"/>
</dbReference>
<evidence type="ECO:0000313" key="10">
    <source>
        <dbReference type="EMBL" id="TMQ64909.1"/>
    </source>
</evidence>
<dbReference type="SUPFAM" id="SSF51261">
    <property type="entry name" value="Duplicated hybrid motif"/>
    <property type="match status" value="1"/>
</dbReference>
<dbReference type="Pfam" id="PF01551">
    <property type="entry name" value="Peptidase_M23"/>
    <property type="match status" value="1"/>
</dbReference>
<comment type="caution">
    <text evidence="10">The sequence shown here is derived from an EMBL/GenBank/DDBJ whole genome shotgun (WGS) entry which is preliminary data.</text>
</comment>
<feature type="domain" description="M23ase beta-sheet core" evidence="8">
    <location>
        <begin position="238"/>
        <end position="334"/>
    </location>
</feature>